<reference evidence="3" key="1">
    <citation type="journal article" date="2020" name="Nature">
        <title>Giant virus diversity and host interactions through global metagenomics.</title>
        <authorList>
            <person name="Schulz F."/>
            <person name="Roux S."/>
            <person name="Paez-Espino D."/>
            <person name="Jungbluth S."/>
            <person name="Walsh D.A."/>
            <person name="Denef V.J."/>
            <person name="McMahon K.D."/>
            <person name="Konstantinidis K.T."/>
            <person name="Eloe-Fadrosh E.A."/>
            <person name="Kyrpides N.C."/>
            <person name="Woyke T."/>
        </authorList>
    </citation>
    <scope>NUCLEOTIDE SEQUENCE</scope>
    <source>
        <strain evidence="3">GVMAG-S-1102244-55</strain>
    </source>
</reference>
<proteinExistence type="predicted"/>
<evidence type="ECO:0000259" key="2">
    <source>
        <dbReference type="PROSITE" id="PS51857"/>
    </source>
</evidence>
<organism evidence="3">
    <name type="scientific">viral metagenome</name>
    <dbReference type="NCBI Taxonomy" id="1070528"/>
    <lineage>
        <taxon>unclassified sequences</taxon>
        <taxon>metagenomes</taxon>
        <taxon>organismal metagenomes</taxon>
    </lineage>
</organism>
<dbReference type="PROSITE" id="PS51857">
    <property type="entry name" value="CSD_2"/>
    <property type="match status" value="1"/>
</dbReference>
<dbReference type="Pfam" id="PF00313">
    <property type="entry name" value="CSD"/>
    <property type="match status" value="1"/>
</dbReference>
<dbReference type="InterPro" id="IPR012340">
    <property type="entry name" value="NA-bd_OB-fold"/>
</dbReference>
<feature type="domain" description="CSD" evidence="2">
    <location>
        <begin position="22"/>
        <end position="95"/>
    </location>
</feature>
<feature type="region of interest" description="Disordered" evidence="1">
    <location>
        <begin position="109"/>
        <end position="185"/>
    </location>
</feature>
<dbReference type="InterPro" id="IPR011129">
    <property type="entry name" value="CSD"/>
</dbReference>
<dbReference type="SUPFAM" id="SSF50249">
    <property type="entry name" value="Nucleic acid-binding proteins"/>
    <property type="match status" value="1"/>
</dbReference>
<accession>A0A6C0KFP8</accession>
<dbReference type="Gene3D" id="2.40.50.140">
    <property type="entry name" value="Nucleic acid-binding proteins"/>
    <property type="match status" value="1"/>
</dbReference>
<dbReference type="PANTHER" id="PTHR46565:SF20">
    <property type="entry name" value="COLD SHOCK DOMAIN-CONTAINING PROTEIN 4"/>
    <property type="match status" value="1"/>
</dbReference>
<sequence>MSKSDNGTDTPTSTVDTSADVRLTGRVKWFNNKAGFGFVTVLSGDKKDEDVFVHHSGIVVASEQYKYLVQGEYVSFNLRDSDNDDHPYQAGEVRGVCDGWLMCETRNAARASRENEDGEDGDDSARRAPRRRQQRRTVNPRGSGPRGASSRGSGPREGSNEEWVLTRRSTRGGKGSRSTRDTRDA</sequence>
<dbReference type="CDD" id="cd04458">
    <property type="entry name" value="CSP_CDS"/>
    <property type="match status" value="1"/>
</dbReference>
<dbReference type="InterPro" id="IPR002059">
    <property type="entry name" value="CSP_DNA-bd"/>
</dbReference>
<dbReference type="SMART" id="SM00357">
    <property type="entry name" value="CSP"/>
    <property type="match status" value="1"/>
</dbReference>
<dbReference type="AlphaFoldDB" id="A0A6C0KFP8"/>
<dbReference type="PRINTS" id="PR00050">
    <property type="entry name" value="COLDSHOCK"/>
</dbReference>
<protein>
    <recommendedName>
        <fullName evidence="2">CSD domain-containing protein</fullName>
    </recommendedName>
</protein>
<dbReference type="GO" id="GO:0003676">
    <property type="term" value="F:nucleic acid binding"/>
    <property type="evidence" value="ECO:0007669"/>
    <property type="project" value="InterPro"/>
</dbReference>
<feature type="compositionally biased region" description="Low complexity" evidence="1">
    <location>
        <begin position="140"/>
        <end position="157"/>
    </location>
</feature>
<evidence type="ECO:0000256" key="1">
    <source>
        <dbReference type="SAM" id="MobiDB-lite"/>
    </source>
</evidence>
<dbReference type="PANTHER" id="PTHR46565">
    <property type="entry name" value="COLD SHOCK DOMAIN PROTEIN 2"/>
    <property type="match status" value="1"/>
</dbReference>
<name>A0A6C0KFP8_9ZZZZ</name>
<evidence type="ECO:0000313" key="3">
    <source>
        <dbReference type="EMBL" id="QHU15148.1"/>
    </source>
</evidence>
<dbReference type="EMBL" id="MN740850">
    <property type="protein sequence ID" value="QHU15148.1"/>
    <property type="molecule type" value="Genomic_DNA"/>
</dbReference>